<dbReference type="EMBL" id="LAZR01014329">
    <property type="protein sequence ID" value="KKM17973.1"/>
    <property type="molecule type" value="Genomic_DNA"/>
</dbReference>
<reference evidence="1" key="1">
    <citation type="journal article" date="2015" name="Nature">
        <title>Complex archaea that bridge the gap between prokaryotes and eukaryotes.</title>
        <authorList>
            <person name="Spang A."/>
            <person name="Saw J.H."/>
            <person name="Jorgensen S.L."/>
            <person name="Zaremba-Niedzwiedzka K."/>
            <person name="Martijn J."/>
            <person name="Lind A.E."/>
            <person name="van Eijk R."/>
            <person name="Schleper C."/>
            <person name="Guy L."/>
            <person name="Ettema T.J."/>
        </authorList>
    </citation>
    <scope>NUCLEOTIDE SEQUENCE</scope>
</reference>
<comment type="caution">
    <text evidence="1">The sequence shown here is derived from an EMBL/GenBank/DDBJ whole genome shotgun (WGS) entry which is preliminary data.</text>
</comment>
<gene>
    <name evidence="1" type="ORF">LCGC14_1670330</name>
</gene>
<proteinExistence type="predicted"/>
<dbReference type="AlphaFoldDB" id="A0A0F9K7B7"/>
<protein>
    <submittedName>
        <fullName evidence="1">Uncharacterized protein</fullName>
    </submittedName>
</protein>
<sequence>MRWHQPFHPQYTPSTEYRYTGALSKYALKQLSPEHREAYSQLHKIISQQPIRVLGGEIWASQWDYYAGCYLIEAYDLGGVTIQDDEAFDLDSLGYIIDYLTDELADSLGD</sequence>
<name>A0A0F9K7B7_9ZZZZ</name>
<accession>A0A0F9K7B7</accession>
<evidence type="ECO:0000313" key="1">
    <source>
        <dbReference type="EMBL" id="KKM17973.1"/>
    </source>
</evidence>
<organism evidence="1">
    <name type="scientific">marine sediment metagenome</name>
    <dbReference type="NCBI Taxonomy" id="412755"/>
    <lineage>
        <taxon>unclassified sequences</taxon>
        <taxon>metagenomes</taxon>
        <taxon>ecological metagenomes</taxon>
    </lineage>
</organism>